<reference evidence="7" key="4">
    <citation type="submission" date="2022-01" db="UniProtKB">
        <authorList>
            <consortium name="EnsemblPlants"/>
        </authorList>
    </citation>
    <scope>IDENTIFICATION</scope>
    <source>
        <strain evidence="7">subsp. vulgare</strain>
    </source>
</reference>
<sequence>MQIMEGQPMVSYSAGSVNSVVYKLTKLKDCSIVTEGLHKDLMILLESFGQVVVLPSKMNWQVQVWMKMVRELVFDIEDWIDQMPVMPNTGDQQLDLEEEVKIFKARIEHACELCERCDLVIEVPSDLRDPASLPGHSQVTVASHILFEEKTTLVGMEVPMDELVKHLTGEHEKSLKVVSILGMEGLGKTTLGNEIYSKIRGNFECRAFVTLGRRPSIRETVQEILCQVNPSAEKKMNLKIDPRRGRGTAPDLKNLLAELSKYLATKRYFILVDGLWSIQAWKIINSALPNENNGSRVLTTTCISAVAQRCSVHPMDIYQIEPLNEEMSARLYLNLIRQKEWPADHAEVTKNMFEMCGGMPLALVLAAGLLASKCKELPESKISVVSAVEQYSKSDGIMKILQMSYDALSLPLRSCLLYLSVFREGCTIKKDRLIRLWIAERFIPRKDGERRAQEVRGDGGEETRGDGGEETRGEIIGYENGGKGTADEKSLWETGQLYFKELIIRRLIEPVFNYDDDQPVGCTVHGVVLDFINSLSSKGNFVTVGGSHLITDMVRRFSMDCFNNNDKDRDATLASFAMHLSRVRSISVLGDIEGMAGRSALTFSGKIDGTPVLPSFKLLRVLDLEGTYHLRSRHLQGIGGLVLLRYLGVAETAIDSLPEEIGELGQLETLNLRKTKKLSTLPTSIAKQKMLAHLLIDCTIKLPSEILQMQGLEEVSTVGVYSNRSIDSVAELLRKSERLRGLGIRLDGSHLSNDNKSVRTFLMEVTRSNKLTCLSLDCFNFDLLDIRLEFPPSDQLRRFELKISVPVPGRSAHMMTSLVSVTHLDIEIVQLEDEAVRALGGLPHLVLLKLVSSGGIRFSSQLKWNPEGRCKVGVDHGFKCVRVLSLVCRSGGTELEFTTGAMKELQRLTLDFSAREALCMYGNLSFGIEHLSSLTRVHARISCKSSVASEVNTVKDAIREQADASNFP</sequence>
<evidence type="ECO:0000256" key="3">
    <source>
        <dbReference type="SAM" id="MobiDB-lite"/>
    </source>
</evidence>
<dbReference type="InterPro" id="IPR027417">
    <property type="entry name" value="P-loop_NTPase"/>
</dbReference>
<evidence type="ECO:0000259" key="4">
    <source>
        <dbReference type="Pfam" id="PF00931"/>
    </source>
</evidence>
<reference evidence="7" key="3">
    <citation type="submission" date="2020-10" db="EMBL/GenBank/DDBJ databases">
        <authorList>
            <person name="Scholz U."/>
            <person name="Mascher M."/>
            <person name="Fiebig A."/>
        </authorList>
    </citation>
    <scope>NUCLEOTIDE SEQUENCE [LARGE SCALE GENOMIC DNA]</scope>
    <source>
        <strain evidence="7">cv. Morex</strain>
    </source>
</reference>
<name>F2E742_HORVV</name>
<dbReference type="InterPro" id="IPR032675">
    <property type="entry name" value="LRR_dom_sf"/>
</dbReference>
<dbReference type="AlphaFoldDB" id="F2E742"/>
<dbReference type="Gene3D" id="3.80.10.10">
    <property type="entry name" value="Ribonuclease Inhibitor"/>
    <property type="match status" value="1"/>
</dbReference>
<protein>
    <submittedName>
        <fullName evidence="6">Predicted protein</fullName>
    </submittedName>
</protein>
<dbReference type="Gramene" id="HORVU.MOREX.r3.6HG0594450.1">
    <property type="protein sequence ID" value="HORVU.MOREX.r3.6HG0594450.1"/>
    <property type="gene ID" value="HORVU.MOREX.r3.6HG0594450"/>
</dbReference>
<feature type="compositionally biased region" description="Basic and acidic residues" evidence="3">
    <location>
        <begin position="449"/>
        <end position="473"/>
    </location>
</feature>
<feature type="region of interest" description="Disordered" evidence="3">
    <location>
        <begin position="449"/>
        <end position="481"/>
    </location>
</feature>
<dbReference type="GO" id="GO:0051707">
    <property type="term" value="P:response to other organism"/>
    <property type="evidence" value="ECO:0007669"/>
    <property type="project" value="UniProtKB-ARBA"/>
</dbReference>
<dbReference type="SUPFAM" id="SSF52047">
    <property type="entry name" value="RNI-like"/>
    <property type="match status" value="1"/>
</dbReference>
<dbReference type="EMBL" id="AK371966">
    <property type="protein sequence ID" value="BAK03164.1"/>
    <property type="molecule type" value="mRNA"/>
</dbReference>
<dbReference type="EnsemblPlants" id="HORVU.MOREX.r3.6HG0594450.1">
    <property type="protein sequence ID" value="HORVU.MOREX.r3.6HG0594450.1"/>
    <property type="gene ID" value="HORVU.MOREX.r3.6HG0594450"/>
</dbReference>
<gene>
    <name evidence="7" type="primary">LOC123402503</name>
</gene>
<dbReference type="PRINTS" id="PR00364">
    <property type="entry name" value="DISEASERSIST"/>
</dbReference>
<keyword evidence="8" id="KW-1185">Reference proteome</keyword>
<feature type="domain" description="NB-ARC" evidence="4">
    <location>
        <begin position="158"/>
        <end position="336"/>
    </location>
</feature>
<keyword evidence="2" id="KW-0611">Plant defense</keyword>
<dbReference type="InterPro" id="IPR042197">
    <property type="entry name" value="Apaf_helical"/>
</dbReference>
<proteinExistence type="evidence at transcript level"/>
<dbReference type="InterPro" id="IPR002182">
    <property type="entry name" value="NB-ARC"/>
</dbReference>
<reference evidence="6" key="1">
    <citation type="journal article" date="2011" name="Plant Physiol.">
        <title>Comprehensive sequence analysis of 24,783 barley full-length cDNAs derived from 12 clone libraries.</title>
        <authorList>
            <person name="Matsumoto T."/>
            <person name="Tanaka T."/>
            <person name="Sakai H."/>
            <person name="Amano N."/>
            <person name="Kanamori H."/>
            <person name="Kurita K."/>
            <person name="Kikuta A."/>
            <person name="Kamiya K."/>
            <person name="Yamamoto M."/>
            <person name="Ikawa H."/>
            <person name="Fujii N."/>
            <person name="Hori K."/>
            <person name="Itoh T."/>
            <person name="Sato K."/>
        </authorList>
    </citation>
    <scope>NUCLEOTIDE SEQUENCE</scope>
    <source>
        <tissue evidence="6">Shoot and root</tissue>
    </source>
</reference>
<dbReference type="RefSeq" id="XP_044952361.1">
    <property type="nucleotide sequence ID" value="XM_045096426.1"/>
</dbReference>
<dbReference type="Pfam" id="PF23598">
    <property type="entry name" value="LRR_14"/>
    <property type="match status" value="1"/>
</dbReference>
<dbReference type="Gene3D" id="3.40.50.300">
    <property type="entry name" value="P-loop containing nucleotide triphosphate hydrolases"/>
    <property type="match status" value="1"/>
</dbReference>
<evidence type="ECO:0000259" key="5">
    <source>
        <dbReference type="Pfam" id="PF23598"/>
    </source>
</evidence>
<dbReference type="ExpressionAtlas" id="F2E742">
    <property type="expression patterns" value="baseline and differential"/>
</dbReference>
<dbReference type="Gene3D" id="1.10.8.430">
    <property type="entry name" value="Helical domain of apoptotic protease-activating factors"/>
    <property type="match status" value="1"/>
</dbReference>
<dbReference type="Gramene" id="HORVU.MOREX.r2.6HG0492640.1">
    <property type="protein sequence ID" value="HORVU.MOREX.r2.6HG0492640.1"/>
    <property type="gene ID" value="HORVU.MOREX.r2.6HG0492640"/>
</dbReference>
<dbReference type="SUPFAM" id="SSF52540">
    <property type="entry name" value="P-loop containing nucleoside triphosphate hydrolases"/>
    <property type="match status" value="1"/>
</dbReference>
<evidence type="ECO:0000256" key="2">
    <source>
        <dbReference type="ARBA" id="ARBA00022821"/>
    </source>
</evidence>
<dbReference type="Gene3D" id="1.10.10.10">
    <property type="entry name" value="Winged helix-like DNA-binding domain superfamily/Winged helix DNA-binding domain"/>
    <property type="match status" value="1"/>
</dbReference>
<feature type="domain" description="Disease resistance R13L4/SHOC-2-like LRR" evidence="5">
    <location>
        <begin position="598"/>
        <end position="964"/>
    </location>
</feature>
<dbReference type="InterPro" id="IPR055414">
    <property type="entry name" value="LRR_R13L4/SHOC2-like"/>
</dbReference>
<dbReference type="Pfam" id="PF00931">
    <property type="entry name" value="NB-ARC"/>
    <property type="match status" value="1"/>
</dbReference>
<dbReference type="InterPro" id="IPR044974">
    <property type="entry name" value="Disease_R_plants"/>
</dbReference>
<keyword evidence="1" id="KW-0677">Repeat</keyword>
<dbReference type="SMR" id="F2E742"/>
<dbReference type="PANTHER" id="PTHR23155:SF1028">
    <property type="entry name" value="OS08G0174800 PROTEIN"/>
    <property type="match status" value="1"/>
</dbReference>
<dbReference type="GO" id="GO:0006952">
    <property type="term" value="P:defense response"/>
    <property type="evidence" value="ECO:0007669"/>
    <property type="project" value="UniProtKB-KW"/>
</dbReference>
<dbReference type="GO" id="GO:0043531">
    <property type="term" value="F:ADP binding"/>
    <property type="evidence" value="ECO:0007669"/>
    <property type="project" value="InterPro"/>
</dbReference>
<dbReference type="GeneID" id="123402503"/>
<evidence type="ECO:0000313" key="8">
    <source>
        <dbReference type="Proteomes" id="UP000011116"/>
    </source>
</evidence>
<evidence type="ECO:0000313" key="7">
    <source>
        <dbReference type="EnsemblPlants" id="HORVU.MOREX.r3.6HG0594450.1"/>
    </source>
</evidence>
<evidence type="ECO:0000313" key="6">
    <source>
        <dbReference type="EMBL" id="BAK03164.1"/>
    </source>
</evidence>
<dbReference type="PANTHER" id="PTHR23155">
    <property type="entry name" value="DISEASE RESISTANCE PROTEIN RP"/>
    <property type="match status" value="1"/>
</dbReference>
<dbReference type="Proteomes" id="UP000011116">
    <property type="component" value="Chromosome 6H"/>
</dbReference>
<evidence type="ECO:0000256" key="1">
    <source>
        <dbReference type="ARBA" id="ARBA00022737"/>
    </source>
</evidence>
<reference evidence="8" key="2">
    <citation type="journal article" date="2012" name="Nature">
        <title>A physical, genetic and functional sequence assembly of the barley genome.</title>
        <authorList>
            <consortium name="The International Barley Genome Sequencing Consortium"/>
            <person name="Mayer K.F."/>
            <person name="Waugh R."/>
            <person name="Brown J.W."/>
            <person name="Schulman A."/>
            <person name="Langridge P."/>
            <person name="Platzer M."/>
            <person name="Fincher G.B."/>
            <person name="Muehlbauer G.J."/>
            <person name="Sato K."/>
            <person name="Close T.J."/>
            <person name="Wise R.P."/>
            <person name="Stein N."/>
        </authorList>
    </citation>
    <scope>NUCLEOTIDE SEQUENCE [LARGE SCALE GENOMIC DNA]</scope>
    <source>
        <strain evidence="8">cv. Morex</strain>
    </source>
</reference>
<accession>F2E742</accession>
<organism evidence="6">
    <name type="scientific">Hordeum vulgare subsp. vulgare</name>
    <name type="common">Domesticated barley</name>
    <dbReference type="NCBI Taxonomy" id="112509"/>
    <lineage>
        <taxon>Eukaryota</taxon>
        <taxon>Viridiplantae</taxon>
        <taxon>Streptophyta</taxon>
        <taxon>Embryophyta</taxon>
        <taxon>Tracheophyta</taxon>
        <taxon>Spermatophyta</taxon>
        <taxon>Magnoliopsida</taxon>
        <taxon>Liliopsida</taxon>
        <taxon>Poales</taxon>
        <taxon>Poaceae</taxon>
        <taxon>BOP clade</taxon>
        <taxon>Pooideae</taxon>
        <taxon>Triticodae</taxon>
        <taxon>Triticeae</taxon>
        <taxon>Hordeinae</taxon>
        <taxon>Hordeum</taxon>
    </lineage>
</organism>
<dbReference type="InterPro" id="IPR036388">
    <property type="entry name" value="WH-like_DNA-bd_sf"/>
</dbReference>